<feature type="transmembrane region" description="Helical" evidence="1">
    <location>
        <begin position="91"/>
        <end position="110"/>
    </location>
</feature>
<keyword evidence="1" id="KW-1133">Transmembrane helix</keyword>
<accession>A0A9W9AG24</accession>
<dbReference type="AlphaFoldDB" id="A0A9W9AG24"/>
<dbReference type="Proteomes" id="UP001150266">
    <property type="component" value="Unassembled WGS sequence"/>
</dbReference>
<keyword evidence="1" id="KW-0472">Membrane</keyword>
<comment type="caution">
    <text evidence="2">The sequence shown here is derived from an EMBL/GenBank/DDBJ whole genome shotgun (WGS) entry which is preliminary data.</text>
</comment>
<sequence length="111" mass="12993">MFLHITDFLPSAPVPTGLSPRSDSLLYIVIFSRIYVCYICMLHFSRLALKFNIRRCVRKLFCGNCFSLCPPFSSQWLYSIVYMFANLFRPFSISLFGVFLNFGILIFSRFM</sequence>
<reference evidence="2" key="1">
    <citation type="submission" date="2022-08" db="EMBL/GenBank/DDBJ databases">
        <title>A Global Phylogenomic Analysis of the Shiitake Genus Lentinula.</title>
        <authorList>
            <consortium name="DOE Joint Genome Institute"/>
            <person name="Sierra-Patev S."/>
            <person name="Min B."/>
            <person name="Naranjo-Ortiz M."/>
            <person name="Looney B."/>
            <person name="Konkel Z."/>
            <person name="Slot J.C."/>
            <person name="Sakamoto Y."/>
            <person name="Steenwyk J.L."/>
            <person name="Rokas A."/>
            <person name="Carro J."/>
            <person name="Camarero S."/>
            <person name="Ferreira P."/>
            <person name="Molpeceres G."/>
            <person name="Ruiz-Duenas F.J."/>
            <person name="Serrano A."/>
            <person name="Henrissat B."/>
            <person name="Drula E."/>
            <person name="Hughes K.W."/>
            <person name="Mata J.L."/>
            <person name="Ishikawa N.K."/>
            <person name="Vargas-Isla R."/>
            <person name="Ushijima S."/>
            <person name="Smith C.A."/>
            <person name="Ahrendt S."/>
            <person name="Andreopoulos W."/>
            <person name="He G."/>
            <person name="Labutti K."/>
            <person name="Lipzen A."/>
            <person name="Ng V."/>
            <person name="Riley R."/>
            <person name="Sandor L."/>
            <person name="Barry K."/>
            <person name="Martinez A.T."/>
            <person name="Xiao Y."/>
            <person name="Gibbons J.G."/>
            <person name="Terashima K."/>
            <person name="Grigoriev I.V."/>
            <person name="Hibbett D.S."/>
        </authorList>
    </citation>
    <scope>NUCLEOTIDE SEQUENCE</scope>
    <source>
        <strain evidence="2">JLM2183</strain>
    </source>
</reference>
<evidence type="ECO:0000256" key="1">
    <source>
        <dbReference type="SAM" id="Phobius"/>
    </source>
</evidence>
<evidence type="ECO:0000313" key="3">
    <source>
        <dbReference type="Proteomes" id="UP001150266"/>
    </source>
</evidence>
<name>A0A9W9AG24_9AGAR</name>
<feature type="transmembrane region" description="Helical" evidence="1">
    <location>
        <begin position="25"/>
        <end position="49"/>
    </location>
</feature>
<gene>
    <name evidence="2" type="ORF">J3R30DRAFT_2427882</name>
</gene>
<evidence type="ECO:0000313" key="2">
    <source>
        <dbReference type="EMBL" id="KAJ4481273.1"/>
    </source>
</evidence>
<feature type="transmembrane region" description="Helical" evidence="1">
    <location>
        <begin position="61"/>
        <end position="85"/>
    </location>
</feature>
<organism evidence="2 3">
    <name type="scientific">Lentinula aciculospora</name>
    <dbReference type="NCBI Taxonomy" id="153920"/>
    <lineage>
        <taxon>Eukaryota</taxon>
        <taxon>Fungi</taxon>
        <taxon>Dikarya</taxon>
        <taxon>Basidiomycota</taxon>
        <taxon>Agaricomycotina</taxon>
        <taxon>Agaricomycetes</taxon>
        <taxon>Agaricomycetidae</taxon>
        <taxon>Agaricales</taxon>
        <taxon>Marasmiineae</taxon>
        <taxon>Omphalotaceae</taxon>
        <taxon>Lentinula</taxon>
    </lineage>
</organism>
<keyword evidence="3" id="KW-1185">Reference proteome</keyword>
<protein>
    <submittedName>
        <fullName evidence="2">Uncharacterized protein</fullName>
    </submittedName>
</protein>
<dbReference type="EMBL" id="JAOTPV010000006">
    <property type="protein sequence ID" value="KAJ4481273.1"/>
    <property type="molecule type" value="Genomic_DNA"/>
</dbReference>
<keyword evidence="1" id="KW-0812">Transmembrane</keyword>
<proteinExistence type="predicted"/>